<comment type="subunit">
    <text evidence="4">Homotetramer.</text>
</comment>
<gene>
    <name evidence="13" type="ORF">LI282_00275</name>
    <name evidence="14" type="ORF">PL594_10195</name>
</gene>
<dbReference type="Proteomes" id="UP001199363">
    <property type="component" value="Unassembled WGS sequence"/>
</dbReference>
<keyword evidence="8 13" id="KW-0378">Hydrolase</keyword>
<evidence type="ECO:0000256" key="7">
    <source>
        <dbReference type="ARBA" id="ARBA00022723"/>
    </source>
</evidence>
<evidence type="ECO:0000256" key="8">
    <source>
        <dbReference type="ARBA" id="ARBA00022801"/>
    </source>
</evidence>
<dbReference type="InterPro" id="IPR006549">
    <property type="entry name" value="HAD-SF_hydro_IIIA"/>
</dbReference>
<dbReference type="Proteomes" id="UP001210999">
    <property type="component" value="Unassembled WGS sequence"/>
</dbReference>
<evidence type="ECO:0000256" key="12">
    <source>
        <dbReference type="PIRSR" id="PIRSR006118-2"/>
    </source>
</evidence>
<dbReference type="NCBIfam" id="TIGR01670">
    <property type="entry name" value="KdsC-phosphatas"/>
    <property type="match status" value="1"/>
</dbReference>
<dbReference type="NCBIfam" id="TIGR01662">
    <property type="entry name" value="HAD-SF-IIIA"/>
    <property type="match status" value="1"/>
</dbReference>
<dbReference type="RefSeq" id="WP_138286780.1">
    <property type="nucleotide sequence ID" value="NZ_JADPDR010000008.1"/>
</dbReference>
<comment type="caution">
    <text evidence="13">The sequence shown here is derived from an EMBL/GenBank/DDBJ whole genome shotgun (WGS) entry which is preliminary data.</text>
</comment>
<dbReference type="SUPFAM" id="SSF56784">
    <property type="entry name" value="HAD-like"/>
    <property type="match status" value="1"/>
</dbReference>
<dbReference type="InterPro" id="IPR036412">
    <property type="entry name" value="HAD-like_sf"/>
</dbReference>
<dbReference type="GO" id="GO:0009103">
    <property type="term" value="P:lipopolysaccharide biosynthetic process"/>
    <property type="evidence" value="ECO:0007669"/>
    <property type="project" value="UniProtKB-KW"/>
</dbReference>
<dbReference type="EMBL" id="JAQKEI010000011">
    <property type="protein sequence ID" value="MDB0851878.1"/>
    <property type="molecule type" value="Genomic_DNA"/>
</dbReference>
<dbReference type="Pfam" id="PF08282">
    <property type="entry name" value="Hydrolase_3"/>
    <property type="match status" value="1"/>
</dbReference>
<evidence type="ECO:0000313" key="14">
    <source>
        <dbReference type="EMBL" id="MDB0851878.1"/>
    </source>
</evidence>
<keyword evidence="10" id="KW-0448">Lipopolysaccharide biosynthesis</keyword>
<feature type="binding site" evidence="12">
    <location>
        <position position="13"/>
    </location>
    <ligand>
        <name>substrate</name>
    </ligand>
</feature>
<organism evidence="13 15">
    <name type="scientific">Phocaeicola vulgatus</name>
    <name type="common">Bacteroides vulgatus</name>
    <dbReference type="NCBI Taxonomy" id="821"/>
    <lineage>
        <taxon>Bacteria</taxon>
        <taxon>Pseudomonadati</taxon>
        <taxon>Bacteroidota</taxon>
        <taxon>Bacteroidia</taxon>
        <taxon>Bacteroidales</taxon>
        <taxon>Bacteroidaceae</taxon>
        <taxon>Phocaeicola</taxon>
    </lineage>
</organism>
<evidence type="ECO:0000313" key="15">
    <source>
        <dbReference type="Proteomes" id="UP001199363"/>
    </source>
</evidence>
<name>A0AAP2SAV2_PHOVU</name>
<evidence type="ECO:0000256" key="9">
    <source>
        <dbReference type="ARBA" id="ARBA00022842"/>
    </source>
</evidence>
<dbReference type="GO" id="GO:0019143">
    <property type="term" value="F:3-deoxy-manno-octulosonate-8-phosphatase activity"/>
    <property type="evidence" value="ECO:0007669"/>
    <property type="project" value="UniProtKB-EC"/>
</dbReference>
<reference evidence="14" key="2">
    <citation type="submission" date="2023-01" db="EMBL/GenBank/DDBJ databases">
        <title>Human gut microbiome strain richness.</title>
        <authorList>
            <person name="Chen-Liaw A."/>
        </authorList>
    </citation>
    <scope>NUCLEOTIDE SEQUENCE</scope>
    <source>
        <strain evidence="14">H9_m1001271B151109d0_201107</strain>
    </source>
</reference>
<comment type="similarity">
    <text evidence="3">Belongs to the KdsC family.</text>
</comment>
<evidence type="ECO:0000256" key="2">
    <source>
        <dbReference type="ARBA" id="ARBA00001946"/>
    </source>
</evidence>
<dbReference type="InterPro" id="IPR023214">
    <property type="entry name" value="HAD_sf"/>
</dbReference>
<evidence type="ECO:0000256" key="10">
    <source>
        <dbReference type="ARBA" id="ARBA00022985"/>
    </source>
</evidence>
<comment type="cofactor">
    <cofactor evidence="2 12">
        <name>Mg(2+)</name>
        <dbReference type="ChEBI" id="CHEBI:18420"/>
    </cofactor>
</comment>
<dbReference type="EC" id="3.1.3.45" evidence="5"/>
<dbReference type="SFLD" id="SFLDG01136">
    <property type="entry name" value="C1.6:_Phosphoserine_Phosphatas"/>
    <property type="match status" value="1"/>
</dbReference>
<feature type="binding site" evidence="12">
    <location>
        <position position="11"/>
    </location>
    <ligand>
        <name>Mg(2+)</name>
        <dbReference type="ChEBI" id="CHEBI:18420"/>
    </ligand>
</feature>
<evidence type="ECO:0000256" key="5">
    <source>
        <dbReference type="ARBA" id="ARBA00013066"/>
    </source>
</evidence>
<keyword evidence="7 12" id="KW-0479">Metal-binding</keyword>
<dbReference type="SFLD" id="SFLDS00003">
    <property type="entry name" value="Haloacid_Dehalogenase"/>
    <property type="match status" value="1"/>
</dbReference>
<proteinExistence type="inferred from homology"/>
<dbReference type="Gene3D" id="3.40.50.1000">
    <property type="entry name" value="HAD superfamily/HAD-like"/>
    <property type="match status" value="1"/>
</dbReference>
<evidence type="ECO:0000313" key="13">
    <source>
        <dbReference type="EMBL" id="MCB7279479.1"/>
    </source>
</evidence>
<dbReference type="PANTHER" id="PTHR21485:SF6">
    <property type="entry name" value="N-ACYLNEURAMINATE CYTIDYLYLTRANSFERASE-RELATED"/>
    <property type="match status" value="1"/>
</dbReference>
<dbReference type="AlphaFoldDB" id="A0AAP2SAV2"/>
<protein>
    <recommendedName>
        <fullName evidence="6">3-deoxy-D-manno-octulosonate 8-phosphate phosphatase KdsC</fullName>
        <ecNumber evidence="5">3.1.3.45</ecNumber>
    </recommendedName>
    <alternativeName>
        <fullName evidence="11">KDO 8-P phosphatase</fullName>
    </alternativeName>
</protein>
<evidence type="ECO:0000256" key="11">
    <source>
        <dbReference type="ARBA" id="ARBA00031051"/>
    </source>
</evidence>
<dbReference type="InterPro" id="IPR010023">
    <property type="entry name" value="KdsC_fam"/>
</dbReference>
<dbReference type="FunFam" id="3.40.50.1000:FF:000029">
    <property type="entry name" value="3-deoxy-D-manno-octulosonate 8-phosphate phosphatase KdsC"/>
    <property type="match status" value="1"/>
</dbReference>
<comment type="catalytic activity">
    <reaction evidence="1">
        <text>3-deoxy-alpha-D-manno-2-octulosonate-8-phosphate + H2O = 3-deoxy-alpha-D-manno-oct-2-ulosonate + phosphate</text>
        <dbReference type="Rhea" id="RHEA:11500"/>
        <dbReference type="ChEBI" id="CHEBI:15377"/>
        <dbReference type="ChEBI" id="CHEBI:43474"/>
        <dbReference type="ChEBI" id="CHEBI:85985"/>
        <dbReference type="ChEBI" id="CHEBI:85986"/>
        <dbReference type="EC" id="3.1.3.45"/>
    </reaction>
</comment>
<dbReference type="PANTHER" id="PTHR21485">
    <property type="entry name" value="HAD SUPERFAMILY MEMBERS CMAS AND KDSC"/>
    <property type="match status" value="1"/>
</dbReference>
<reference evidence="13" key="1">
    <citation type="submission" date="2021-10" db="EMBL/GenBank/DDBJ databases">
        <title>Collection of gut derived symbiotic bacterial strains cultured from healthy donors.</title>
        <authorList>
            <person name="Lin H."/>
            <person name="Littmann E."/>
            <person name="Kohout C."/>
            <person name="Pamer E.G."/>
        </authorList>
    </citation>
    <scope>NUCLEOTIDE SEQUENCE</scope>
    <source>
        <strain evidence="13">DFI.1.167</strain>
    </source>
</reference>
<keyword evidence="9 12" id="KW-0460">Magnesium</keyword>
<sequence length="170" mass="18814">MNKLPKLILTDIDGVWTDGGMYYDQEGLELKKFHTYDSAGVLFAHHLGIPVGIFTGEDTKIVERRSKKLKIDYLYLGCKDKVKAVAELCSQLGIDMKDVAYIGDDLNDMKLLLLVGWAGVPASAPDYVKALGNVPLDKKGGEGAFREFVEAILGYERVMEIVSEVTLLDQ</sequence>
<dbReference type="PIRSF" id="PIRSF006118">
    <property type="entry name" value="KDO8-P_Ptase"/>
    <property type="match status" value="1"/>
</dbReference>
<dbReference type="GO" id="GO:0046872">
    <property type="term" value="F:metal ion binding"/>
    <property type="evidence" value="ECO:0007669"/>
    <property type="project" value="UniProtKB-KW"/>
</dbReference>
<dbReference type="InterPro" id="IPR050793">
    <property type="entry name" value="CMP-NeuNAc_synthase"/>
</dbReference>
<dbReference type="GO" id="GO:0008781">
    <property type="term" value="F:N-acylneuraminate cytidylyltransferase activity"/>
    <property type="evidence" value="ECO:0007669"/>
    <property type="project" value="TreeGrafter"/>
</dbReference>
<dbReference type="EMBL" id="JAJCQG010000001">
    <property type="protein sequence ID" value="MCB7279479.1"/>
    <property type="molecule type" value="Genomic_DNA"/>
</dbReference>
<evidence type="ECO:0000256" key="6">
    <source>
        <dbReference type="ARBA" id="ARBA00020092"/>
    </source>
</evidence>
<accession>A0AAP2SAV2</accession>
<evidence type="ECO:0000256" key="3">
    <source>
        <dbReference type="ARBA" id="ARBA00005893"/>
    </source>
</evidence>
<evidence type="ECO:0000256" key="4">
    <source>
        <dbReference type="ARBA" id="ARBA00011881"/>
    </source>
</evidence>
<dbReference type="SFLD" id="SFLDG01138">
    <property type="entry name" value="C1.6.2:_Deoxy-d-mannose-octulo"/>
    <property type="match status" value="1"/>
</dbReference>
<feature type="binding site" evidence="12">
    <location>
        <position position="104"/>
    </location>
    <ligand>
        <name>Mg(2+)</name>
        <dbReference type="ChEBI" id="CHEBI:18420"/>
    </ligand>
</feature>
<evidence type="ECO:0000256" key="1">
    <source>
        <dbReference type="ARBA" id="ARBA00000898"/>
    </source>
</evidence>